<organism evidence="1 2">
    <name type="scientific">Dendrolimus kikuchii</name>
    <dbReference type="NCBI Taxonomy" id="765133"/>
    <lineage>
        <taxon>Eukaryota</taxon>
        <taxon>Metazoa</taxon>
        <taxon>Ecdysozoa</taxon>
        <taxon>Arthropoda</taxon>
        <taxon>Hexapoda</taxon>
        <taxon>Insecta</taxon>
        <taxon>Pterygota</taxon>
        <taxon>Neoptera</taxon>
        <taxon>Endopterygota</taxon>
        <taxon>Lepidoptera</taxon>
        <taxon>Glossata</taxon>
        <taxon>Ditrysia</taxon>
        <taxon>Bombycoidea</taxon>
        <taxon>Lasiocampidae</taxon>
        <taxon>Dendrolimus</taxon>
    </lineage>
</organism>
<reference evidence="1 2" key="1">
    <citation type="journal article" date="2021" name="Front. Genet.">
        <title>Chromosome-Level Genome Assembly Reveals Significant Gene Expansion in the Toll and IMD Signaling Pathways of Dendrolimus kikuchii.</title>
        <authorList>
            <person name="Zhou J."/>
            <person name="Wu P."/>
            <person name="Xiong Z."/>
            <person name="Liu N."/>
            <person name="Zhao N."/>
            <person name="Ji M."/>
            <person name="Qiu Y."/>
            <person name="Yang B."/>
        </authorList>
    </citation>
    <scope>NUCLEOTIDE SEQUENCE [LARGE SCALE GENOMIC DNA]</scope>
    <source>
        <strain evidence="1">Ann1</strain>
    </source>
</reference>
<gene>
    <name evidence="1" type="ORF">K1T71_000544</name>
</gene>
<proteinExistence type="predicted"/>
<evidence type="ECO:0000313" key="1">
    <source>
        <dbReference type="EMBL" id="KAJ0184121.1"/>
    </source>
</evidence>
<sequence length="1377" mass="155772">MSGSGKGLLGLWLYRTGSDWEVKNEAPPHPPKLADIQAAVQQQTQHETSDRISLIFTLKNEVGGLVRALSVFQDLGINVLHIESRKSITEMSSADILMDVECDPHSMEQLKRMLKREVQDLSVVPAQTGDEFPPPTPLSAAASFDFGEMPWFPRKISDLDRAQNVLMYGSELDADHPGFKDPVYRKRREQFAAIANNYKYGQPIPKVQYTETEIKTWGIVFRELHKLYQKHACVEYLENWPQLVKYCGYRENNLPQLEDVNTFLRRKTGFQLRPVAGYLSPRDFLSGLAFRVFHCTQYIRHSSDPFYTPEPQVVGHLPDWIATTPGLKYVTITTLSCLYFFTVEFGLCRQPDGTFRVYGAGLLSSVAELKHALSTPEKIKRFDPEITVNEECIITSYQNAYYYTDSFEEAKEKMRAFAESIQRPFGVRYNPYTQSVEVLSNAQKITALVRELRGDICIVSSAIKKISAQDSTLDVETIANMLHTGLQVQERSPQSNSGASTPNSERAASPKAELSKPLAPRTRRRRARPVGELRARRASVHRRARRGHAPVMDYQCVVVYTVINIAPPRLAAQATGLSNGCISWFKNIIKRAVAVYLQSLRITPNNGVIHGNLACLYYKQGFIDLAIDTYRRAIELHPNFPDAYCNLANALKEKGLVAEAEECYNKALYLCPSHVDTLNNLGNVKREQGKIEEATELYMRALEVFPNFAATHSNLASLLQQQGKLQEALMHYRQAINIHPKFADAYSNMGNTLRELQDISGALVCFQKAIEISPSFADAHCNLASILKDMGNITEAIEYYKIALKYKTDFADAYCNLAHCWQIICNWDNYHERMQSIVCIVEEQLSTDKLCSVHPHHSILYPLSNEARKEIAARHANLYTDKVNMLEKVTFSHNKQLNGRLRIGYMSSDFGNHPTSHLMQSIPGLHDRTKVEIYCYTLNPDDGTTFRSKIVKDTEHFVDLSSVTCHTEAASIIHNDGIQILINMNGYTKGARNEIFALKPAPIQVMWLGYPGTSGATYMDYLITDEISSPLSTACDFSEKFAYMPHTYFIGDHKQMFPHLKKQFIGKIKGKDTFDESVVLINSSENVDIEQIFQISESKEIISYEETEPIEVIVREIDIPNYIIESTINPEQVQVHVNGSSIHNGLLINSCNKRVASGEEVFDGIIFTSRMQYGLPDDATVYCNFNQLYKINPNVLEMWVNILKKVPNSVLWLLSFPAAGEPNIQKYSENLGLEPGRIIFSKIACKEEHVRRGQLADICLDTPLCNGHTTAMDILWAGTPVITLPGETLASRVAASQLQALNCPELVAKSQQQYEDIAVKLGLDKEYRRYIRTRVAKARLDTTLFDCEHYARKLESLYEKMWARYTSGLAPEHLKAD</sequence>
<dbReference type="Proteomes" id="UP000824533">
    <property type="component" value="Linkage Group LG01"/>
</dbReference>
<name>A0ACC1DJN4_9NEOP</name>
<protein>
    <submittedName>
        <fullName evidence="1">Uncharacterized protein</fullName>
    </submittedName>
</protein>
<keyword evidence="2" id="KW-1185">Reference proteome</keyword>
<comment type="caution">
    <text evidence="1">The sequence shown here is derived from an EMBL/GenBank/DDBJ whole genome shotgun (WGS) entry which is preliminary data.</text>
</comment>
<dbReference type="EMBL" id="CM034387">
    <property type="protein sequence ID" value="KAJ0184121.1"/>
    <property type="molecule type" value="Genomic_DNA"/>
</dbReference>
<accession>A0ACC1DJN4</accession>
<evidence type="ECO:0000313" key="2">
    <source>
        <dbReference type="Proteomes" id="UP000824533"/>
    </source>
</evidence>